<reference evidence="3 4" key="1">
    <citation type="submission" date="2020-08" db="EMBL/GenBank/DDBJ databases">
        <title>Genomic Encyclopedia of Type Strains, Phase III (KMG-III): the genomes of soil and plant-associated and newly described type strains.</title>
        <authorList>
            <person name="Whitman W."/>
        </authorList>
    </citation>
    <scope>NUCLEOTIDE SEQUENCE [LARGE SCALE GENOMIC DNA]</scope>
    <source>
        <strain evidence="3 4">CECT 3302</strain>
    </source>
</reference>
<dbReference type="AlphaFoldDB" id="A0A7W5F7X0"/>
<feature type="transmembrane region" description="Helical" evidence="2">
    <location>
        <begin position="26"/>
        <end position="45"/>
    </location>
</feature>
<proteinExistence type="predicted"/>
<dbReference type="RefSeq" id="WP_183543197.1">
    <property type="nucleotide sequence ID" value="NZ_BMQT01000013.1"/>
</dbReference>
<keyword evidence="2" id="KW-1133">Transmembrane helix</keyword>
<evidence type="ECO:0000256" key="2">
    <source>
        <dbReference type="SAM" id="Phobius"/>
    </source>
</evidence>
<feature type="region of interest" description="Disordered" evidence="1">
    <location>
        <begin position="51"/>
        <end position="82"/>
    </location>
</feature>
<protein>
    <submittedName>
        <fullName evidence="3">Putative iron-regulated membrane protein</fullName>
    </submittedName>
</protein>
<sequence length="179" mass="18776">MRSTTTRGVLWEVIAPLLRWPMRSPFRFFSVVVGIVFVIWVIAQWSDAPDAEPAAQPERGASASASAGASGSAGASPAPVPDPGAAATKFVTAWARPDLTSEQWWAGINAANPDESLAQALGPTDPATVPATKVVGAPKVLEQTDSEARVEVTTDGPKVIVYLTLINNVWYVANILPGG</sequence>
<keyword evidence="2" id="KW-0812">Transmembrane</keyword>
<keyword evidence="2" id="KW-0472">Membrane</keyword>
<name>A0A7W5F7X0_9ACTN</name>
<keyword evidence="4" id="KW-1185">Reference proteome</keyword>
<evidence type="ECO:0000313" key="4">
    <source>
        <dbReference type="Proteomes" id="UP000577707"/>
    </source>
</evidence>
<accession>A0A7W5F7X0</accession>
<organism evidence="3 4">
    <name type="scientific">Nocardioides albus</name>
    <dbReference type="NCBI Taxonomy" id="1841"/>
    <lineage>
        <taxon>Bacteria</taxon>
        <taxon>Bacillati</taxon>
        <taxon>Actinomycetota</taxon>
        <taxon>Actinomycetes</taxon>
        <taxon>Propionibacteriales</taxon>
        <taxon>Nocardioidaceae</taxon>
        <taxon>Nocardioides</taxon>
    </lineage>
</organism>
<dbReference type="Proteomes" id="UP000577707">
    <property type="component" value="Unassembled WGS sequence"/>
</dbReference>
<gene>
    <name evidence="3" type="ORF">FHS12_001220</name>
</gene>
<evidence type="ECO:0000313" key="3">
    <source>
        <dbReference type="EMBL" id="MBB3088287.1"/>
    </source>
</evidence>
<comment type="caution">
    <text evidence="3">The sequence shown here is derived from an EMBL/GenBank/DDBJ whole genome shotgun (WGS) entry which is preliminary data.</text>
</comment>
<dbReference type="EMBL" id="JACHXG010000002">
    <property type="protein sequence ID" value="MBB3088287.1"/>
    <property type="molecule type" value="Genomic_DNA"/>
</dbReference>
<evidence type="ECO:0000256" key="1">
    <source>
        <dbReference type="SAM" id="MobiDB-lite"/>
    </source>
</evidence>